<dbReference type="Proteomes" id="UP000320643">
    <property type="component" value="Unassembled WGS sequence"/>
</dbReference>
<protein>
    <submittedName>
        <fullName evidence="1">Uncharacterized protein</fullName>
    </submittedName>
</protein>
<dbReference type="OrthoDB" id="958298at2"/>
<dbReference type="AlphaFoldDB" id="A0A552UZE3"/>
<dbReference type="RefSeq" id="WP_143373807.1">
    <property type="nucleotide sequence ID" value="NZ_VJVZ01000008.1"/>
</dbReference>
<name>A0A552UZE3_9FLAO</name>
<organism evidence="1 2">
    <name type="scientific">Flavobacterium zepuense</name>
    <dbReference type="NCBI Taxonomy" id="2593302"/>
    <lineage>
        <taxon>Bacteria</taxon>
        <taxon>Pseudomonadati</taxon>
        <taxon>Bacteroidota</taxon>
        <taxon>Flavobacteriia</taxon>
        <taxon>Flavobacteriales</taxon>
        <taxon>Flavobacteriaceae</taxon>
        <taxon>Flavobacterium</taxon>
    </lineage>
</organism>
<sequence length="145" mass="16473">MNIYCLPEFVTEFDKLIKNNSYSFIETEIIKSYFNISFEEAKKGHVLNASQQAPFIKRRLKGSGGARLYLTAILKDEDIYLAFVHPKSGSAGYENINDGKKSQLQKDVLDSILTKDFYKVSVNGKSLSFTPFKNIKEEVETELGE</sequence>
<reference evidence="1 2" key="1">
    <citation type="submission" date="2019-07" db="EMBL/GenBank/DDBJ databases">
        <title>Flavobacterium sp. nov., isolated from glacier ice.</title>
        <authorList>
            <person name="Liu Q."/>
            <person name="Xin Y.-H."/>
        </authorList>
    </citation>
    <scope>NUCLEOTIDE SEQUENCE [LARGE SCALE GENOMIC DNA]</scope>
    <source>
        <strain evidence="1 2">ZT4R6</strain>
    </source>
</reference>
<evidence type="ECO:0000313" key="1">
    <source>
        <dbReference type="EMBL" id="TRW23550.1"/>
    </source>
</evidence>
<gene>
    <name evidence="1" type="ORF">FMM05_12880</name>
</gene>
<accession>A0A552UZE3</accession>
<keyword evidence="2" id="KW-1185">Reference proteome</keyword>
<dbReference type="EMBL" id="VJVZ01000008">
    <property type="protein sequence ID" value="TRW23550.1"/>
    <property type="molecule type" value="Genomic_DNA"/>
</dbReference>
<evidence type="ECO:0000313" key="2">
    <source>
        <dbReference type="Proteomes" id="UP000320643"/>
    </source>
</evidence>
<proteinExistence type="predicted"/>
<comment type="caution">
    <text evidence="1">The sequence shown here is derived from an EMBL/GenBank/DDBJ whole genome shotgun (WGS) entry which is preliminary data.</text>
</comment>